<organism evidence="12 13">
    <name type="scientific">Ruminiclostridium sufflavum DSM 19573</name>
    <dbReference type="NCBI Taxonomy" id="1121337"/>
    <lineage>
        <taxon>Bacteria</taxon>
        <taxon>Bacillati</taxon>
        <taxon>Bacillota</taxon>
        <taxon>Clostridia</taxon>
        <taxon>Eubacteriales</taxon>
        <taxon>Oscillospiraceae</taxon>
        <taxon>Ruminiclostridium</taxon>
    </lineage>
</organism>
<dbReference type="RefSeq" id="WP_110463363.1">
    <property type="nucleotide sequence ID" value="NZ_QKMR01000027.1"/>
</dbReference>
<dbReference type="AlphaFoldDB" id="A0A318XG90"/>
<keyword evidence="6 8" id="KW-0274">FAD</keyword>
<dbReference type="Gene3D" id="2.40.110.10">
    <property type="entry name" value="Butyryl-CoA Dehydrogenase, subunit A, domain 2"/>
    <property type="match status" value="1"/>
</dbReference>
<comment type="caution">
    <text evidence="12">The sequence shown here is derived from an EMBL/GenBank/DDBJ whole genome shotgun (WGS) entry which is preliminary data.</text>
</comment>
<evidence type="ECO:0000256" key="1">
    <source>
        <dbReference type="ARBA" id="ARBA00001974"/>
    </source>
</evidence>
<dbReference type="SUPFAM" id="SSF56645">
    <property type="entry name" value="Acyl-CoA dehydrogenase NM domain-like"/>
    <property type="match status" value="1"/>
</dbReference>
<evidence type="ECO:0000256" key="6">
    <source>
        <dbReference type="ARBA" id="ARBA00022827"/>
    </source>
</evidence>
<feature type="domain" description="Acyl-CoA dehydrogenase/oxidase C-terminal" evidence="9">
    <location>
        <begin position="227"/>
        <end position="370"/>
    </location>
</feature>
<evidence type="ECO:0000256" key="4">
    <source>
        <dbReference type="ARBA" id="ARBA00022456"/>
    </source>
</evidence>
<dbReference type="Gene3D" id="1.20.140.10">
    <property type="entry name" value="Butyryl-CoA Dehydrogenase, subunit A, domain 3"/>
    <property type="match status" value="1"/>
</dbReference>
<evidence type="ECO:0000256" key="8">
    <source>
        <dbReference type="RuleBase" id="RU362125"/>
    </source>
</evidence>
<sequence>MDFEFTKEQKDLKKEVIKFAKNELCDGEHGVFSRELWQKCVDFGLIGMNVPEEYGGMGLDYQTSAILLQALGYACEDSGFVFAITNHLWVCQNLVNELGNKVLKDKYLRGMTEGEYIGCFAITEVESGSDVFQMQTKATKDNDGYVLNGSKMFISNAPIADAFVVIAKTENEQGKETLTAFFVEKNFPGVSIGKKISKMGLEACPMAELCLNNCRVPKENIVYQEHKGMKVANYALQMERVFEFASHIGAMERQMEKCIKYANERKQFAKPIKEYQSVSNKIVDMKVKIELAQLLLYKIAWKADHKKNIFLDSSIFKLFVSESYVATCLDTIQIHGAYGYSKEYGLESELRDSIASTIYSGTSETQRNIIFSLIDII</sequence>
<dbReference type="GO" id="GO:0009083">
    <property type="term" value="P:branched-chain amino acid catabolic process"/>
    <property type="evidence" value="ECO:0007669"/>
    <property type="project" value="UniProtKB-KW"/>
</dbReference>
<dbReference type="EMBL" id="QKMR01000027">
    <property type="protein sequence ID" value="PYG84947.1"/>
    <property type="molecule type" value="Genomic_DNA"/>
</dbReference>
<dbReference type="InterPro" id="IPR037069">
    <property type="entry name" value="AcylCoA_DH/ox_N_sf"/>
</dbReference>
<evidence type="ECO:0000256" key="5">
    <source>
        <dbReference type="ARBA" id="ARBA00022630"/>
    </source>
</evidence>
<dbReference type="PANTHER" id="PTHR43884:SF12">
    <property type="entry name" value="ISOVALERYL-COA DEHYDROGENASE, MITOCHONDRIAL-RELATED"/>
    <property type="match status" value="1"/>
</dbReference>
<evidence type="ECO:0000313" key="12">
    <source>
        <dbReference type="EMBL" id="PYG84947.1"/>
    </source>
</evidence>
<name>A0A318XG90_9FIRM</name>
<keyword evidence="5 8" id="KW-0285">Flavoprotein</keyword>
<dbReference type="InterPro" id="IPR046373">
    <property type="entry name" value="Acyl-CoA_Oxase/DH_mid-dom_sf"/>
</dbReference>
<gene>
    <name evidence="12" type="ORF">LY28_03405</name>
</gene>
<reference evidence="12 13" key="1">
    <citation type="submission" date="2018-06" db="EMBL/GenBank/DDBJ databases">
        <title>Genomic Encyclopedia of Type Strains, Phase I: the one thousand microbial genomes (KMG-I) project.</title>
        <authorList>
            <person name="Kyrpides N."/>
        </authorList>
    </citation>
    <scope>NUCLEOTIDE SEQUENCE [LARGE SCALE GENOMIC DNA]</scope>
    <source>
        <strain evidence="12 13">DSM 19573</strain>
    </source>
</reference>
<feature type="domain" description="Acyl-CoA oxidase/dehydrogenase middle" evidence="10">
    <location>
        <begin position="119"/>
        <end position="214"/>
    </location>
</feature>
<comment type="similarity">
    <text evidence="3 8">Belongs to the acyl-CoA dehydrogenase family.</text>
</comment>
<dbReference type="InterPro" id="IPR009075">
    <property type="entry name" value="AcylCo_DH/oxidase_C"/>
</dbReference>
<dbReference type="GO" id="GO:0003995">
    <property type="term" value="F:acyl-CoA dehydrogenase activity"/>
    <property type="evidence" value="ECO:0007669"/>
    <property type="project" value="TreeGrafter"/>
</dbReference>
<dbReference type="OrthoDB" id="9802447at2"/>
<dbReference type="Pfam" id="PF02771">
    <property type="entry name" value="Acyl-CoA_dh_N"/>
    <property type="match status" value="1"/>
</dbReference>
<evidence type="ECO:0008006" key="14">
    <source>
        <dbReference type="Google" id="ProtNLM"/>
    </source>
</evidence>
<accession>A0A318XG90</accession>
<protein>
    <recommendedName>
        <fullName evidence="14">Alkylation response protein AidB-like acyl-CoA dehydrogenase</fullName>
    </recommendedName>
</protein>
<dbReference type="GO" id="GO:0050660">
    <property type="term" value="F:flavin adenine dinucleotide binding"/>
    <property type="evidence" value="ECO:0007669"/>
    <property type="project" value="InterPro"/>
</dbReference>
<feature type="domain" description="Acyl-CoA dehydrogenase/oxidase N-terminal" evidence="11">
    <location>
        <begin position="6"/>
        <end position="115"/>
    </location>
</feature>
<evidence type="ECO:0000259" key="9">
    <source>
        <dbReference type="Pfam" id="PF00441"/>
    </source>
</evidence>
<evidence type="ECO:0000259" key="11">
    <source>
        <dbReference type="Pfam" id="PF02771"/>
    </source>
</evidence>
<evidence type="ECO:0000256" key="7">
    <source>
        <dbReference type="ARBA" id="ARBA00023002"/>
    </source>
</evidence>
<evidence type="ECO:0000259" key="10">
    <source>
        <dbReference type="Pfam" id="PF02770"/>
    </source>
</evidence>
<keyword evidence="7 8" id="KW-0560">Oxidoreductase</keyword>
<comment type="pathway">
    <text evidence="2">Amino-acid degradation; L-valine degradation.</text>
</comment>
<dbReference type="Gene3D" id="1.10.540.10">
    <property type="entry name" value="Acyl-CoA dehydrogenase/oxidase, N-terminal domain"/>
    <property type="match status" value="1"/>
</dbReference>
<dbReference type="InterPro" id="IPR013786">
    <property type="entry name" value="AcylCoA_DH/ox_N"/>
</dbReference>
<dbReference type="Proteomes" id="UP000248132">
    <property type="component" value="Unassembled WGS sequence"/>
</dbReference>
<comment type="cofactor">
    <cofactor evidence="1 8">
        <name>FAD</name>
        <dbReference type="ChEBI" id="CHEBI:57692"/>
    </cofactor>
</comment>
<dbReference type="SUPFAM" id="SSF47203">
    <property type="entry name" value="Acyl-CoA dehydrogenase C-terminal domain-like"/>
    <property type="match status" value="1"/>
</dbReference>
<dbReference type="Pfam" id="PF02770">
    <property type="entry name" value="Acyl-CoA_dh_M"/>
    <property type="match status" value="1"/>
</dbReference>
<dbReference type="InterPro" id="IPR006091">
    <property type="entry name" value="Acyl-CoA_Oxase/DH_mid-dom"/>
</dbReference>
<dbReference type="PANTHER" id="PTHR43884">
    <property type="entry name" value="ACYL-COA DEHYDROGENASE"/>
    <property type="match status" value="1"/>
</dbReference>
<proteinExistence type="inferred from homology"/>
<evidence type="ECO:0000256" key="3">
    <source>
        <dbReference type="ARBA" id="ARBA00009347"/>
    </source>
</evidence>
<dbReference type="InterPro" id="IPR036250">
    <property type="entry name" value="AcylCo_DH-like_C"/>
</dbReference>
<dbReference type="InterPro" id="IPR009100">
    <property type="entry name" value="AcylCoA_DH/oxidase_NM_dom_sf"/>
</dbReference>
<keyword evidence="13" id="KW-1185">Reference proteome</keyword>
<dbReference type="Pfam" id="PF00441">
    <property type="entry name" value="Acyl-CoA_dh_1"/>
    <property type="match status" value="1"/>
</dbReference>
<evidence type="ECO:0000313" key="13">
    <source>
        <dbReference type="Proteomes" id="UP000248132"/>
    </source>
</evidence>
<dbReference type="FunFam" id="2.40.110.10:FF:000001">
    <property type="entry name" value="Acyl-CoA dehydrogenase, mitochondrial"/>
    <property type="match status" value="1"/>
</dbReference>
<evidence type="ECO:0000256" key="2">
    <source>
        <dbReference type="ARBA" id="ARBA00005109"/>
    </source>
</evidence>
<dbReference type="FunFam" id="1.20.140.10:FF:000001">
    <property type="entry name" value="Acyl-CoA dehydrogenase"/>
    <property type="match status" value="1"/>
</dbReference>
<keyword evidence="4" id="KW-0101">Branched-chain amino acid catabolism</keyword>